<dbReference type="PANTHER" id="PTHR33167">
    <property type="entry name" value="TRANSCRIPTION FACTOR, PUTATIVE (DUF863)-RELATED"/>
    <property type="match status" value="1"/>
</dbReference>
<name>A0A5B6Z0T8_DAVIN</name>
<protein>
    <submittedName>
        <fullName evidence="2">Uncharacterized protein</fullName>
    </submittedName>
</protein>
<accession>A0A5B6Z0T8</accession>
<dbReference type="EMBL" id="GHES01006879">
    <property type="protein sequence ID" value="MPA37438.1"/>
    <property type="molecule type" value="Transcribed_RNA"/>
</dbReference>
<dbReference type="Pfam" id="PF05904">
    <property type="entry name" value="DUF863"/>
    <property type="match status" value="1"/>
</dbReference>
<feature type="region of interest" description="Disordered" evidence="1">
    <location>
        <begin position="1070"/>
        <end position="1095"/>
    </location>
</feature>
<gene>
    <name evidence="2" type="ORF">Din_006879</name>
</gene>
<reference evidence="2" key="1">
    <citation type="submission" date="2019-08" db="EMBL/GenBank/DDBJ databases">
        <title>Reference gene set and small RNA set construction with multiple tissues from Davidia involucrata Baill.</title>
        <authorList>
            <person name="Yang H."/>
            <person name="Zhou C."/>
            <person name="Li G."/>
            <person name="Wang J."/>
            <person name="Gao P."/>
            <person name="Wang M."/>
            <person name="Wang R."/>
            <person name="Zhao Y."/>
        </authorList>
    </citation>
    <scope>NUCLEOTIDE SEQUENCE</scope>
    <source>
        <tissue evidence="2">Mixed with DoveR01_LX</tissue>
    </source>
</reference>
<sequence>MGTKVHCKSYLPGYYSMRDLNEDSNSSSWPLFYGDKSLTNGQYYNGFLPRNVTDSFPGYDKDALKQKMLEHEAIFKNQVYELHRLYRIQRDMMDDIKRKELHKHPIPIDTSSSSTLLASQMPLEDARKWHIPSFPLANSVSARSSISGAEINNSPLSCTIGNGTQVGPSPPQNGCSSKDCEVLEYRPSKVRKKLFDLQLPADEYIDTEEGEQSQDNKMSGISSYLPNRNHKIAPESGVKLFLGGGVKIDYQGDASRSGSCVRSSIALADLNEPIQVEEATVPTSVHFLGRAACHGQSKGLDLSTEPKSQFLGLPKEILQNSQHESNNESLNNLRVENKGNGREWLTHMYEAGHSRFNLNSIPQGLQPDKLPLPSQPTHIMPNKAHQPPGIHPSDHNMGDLWREGTVHGLEISERGHDLTNFNHLEPVVASHIPSPYPFVNSSDLANAWSHSIASWGKPSDSFTQKLASVQTHPSLSSSATLSRSSQSSAQSHEIFGNKWHLNSSSRSNHGFGSDLPNQNGFYHGYSSGSKELRGRFPSVGFDYLNCNKDDNVASERSINYGSGSYSKCSNVIDLKSAKDMNLNVVLSKCSSNEVVSQKDLEIIDGERKDEDHLAVLPWLKAKPACKNEDTNTRRYSNSVEVSFFQVSSDQLSNKGETAIGPNHIFSQNITSALCERDVGAKRSEIGDSLGNRKILGFPIFENPCASKKESSSLVSTSASLCCPPQGEDIKNEVRTAVIDINVAYDLTVPESSKQIAVEVLDVEKEMDIKVASFRNHIDLNSCLSEDEVPLAPLAASASANVKIALEIDLEAPVVPEVEEDFLPGEEQKQHETKLQSPRHKANHPQDEVVRIAAEAIVSISLSGHNHMEDMTCHPSEASLADTLLWFVEVVSSCVDDLESKLGTESRGKDGVGNDESSTDEIDYFEAMTLELTEIKEEEYMPMPLVPENRKVEETGATSVPNRPRKGQARRGRQRRDFQRDILPGLASLSRHEVTEDLQTFGGLMRATGHPWHSGLTRRNGTRNGGARGRRRLLVDPDPAPAPTVLASTICTPLMQQLNNIEVGLEDRSLTGWGKTTRRPRRQRCPAGNPPPVLLT</sequence>
<dbReference type="AlphaFoldDB" id="A0A5B6Z0T8"/>
<organism evidence="2">
    <name type="scientific">Davidia involucrata</name>
    <name type="common">Dove tree</name>
    <dbReference type="NCBI Taxonomy" id="16924"/>
    <lineage>
        <taxon>Eukaryota</taxon>
        <taxon>Viridiplantae</taxon>
        <taxon>Streptophyta</taxon>
        <taxon>Embryophyta</taxon>
        <taxon>Tracheophyta</taxon>
        <taxon>Spermatophyta</taxon>
        <taxon>Magnoliopsida</taxon>
        <taxon>eudicotyledons</taxon>
        <taxon>Gunneridae</taxon>
        <taxon>Pentapetalae</taxon>
        <taxon>asterids</taxon>
        <taxon>Cornales</taxon>
        <taxon>Nyssaceae</taxon>
        <taxon>Davidia</taxon>
    </lineage>
</organism>
<evidence type="ECO:0000313" key="2">
    <source>
        <dbReference type="EMBL" id="MPA37438.1"/>
    </source>
</evidence>
<feature type="compositionally biased region" description="Basic residues" evidence="1">
    <location>
        <begin position="962"/>
        <end position="973"/>
    </location>
</feature>
<evidence type="ECO:0000256" key="1">
    <source>
        <dbReference type="SAM" id="MobiDB-lite"/>
    </source>
</evidence>
<dbReference type="InterPro" id="IPR008581">
    <property type="entry name" value="DUF863_pln"/>
</dbReference>
<proteinExistence type="predicted"/>
<dbReference type="PANTHER" id="PTHR33167:SF4">
    <property type="entry name" value="TRANSCRIPTION FACTOR, PUTATIVE (DUF863)-RELATED"/>
    <property type="match status" value="1"/>
</dbReference>
<feature type="region of interest" description="Disordered" evidence="1">
    <location>
        <begin position="949"/>
        <end position="974"/>
    </location>
</feature>